<gene>
    <name evidence="2" type="ORF">M2280_002200</name>
</gene>
<protein>
    <recommendedName>
        <fullName evidence="4">DUF4145 domain-containing protein</fullName>
    </recommendedName>
</protein>
<comment type="caution">
    <text evidence="2">The sequence shown here is derived from an EMBL/GenBank/DDBJ whole genome shotgun (WGS) entry which is preliminary data.</text>
</comment>
<evidence type="ECO:0000313" key="2">
    <source>
        <dbReference type="EMBL" id="MDH6280987.1"/>
    </source>
</evidence>
<dbReference type="SUPFAM" id="SSF158668">
    <property type="entry name" value="MtlR-like"/>
    <property type="match status" value="1"/>
</dbReference>
<feature type="region of interest" description="Disordered" evidence="1">
    <location>
        <begin position="203"/>
        <end position="235"/>
    </location>
</feature>
<proteinExistence type="predicted"/>
<dbReference type="EMBL" id="JARXVC010000004">
    <property type="protein sequence ID" value="MDH6280987.1"/>
    <property type="molecule type" value="Genomic_DNA"/>
</dbReference>
<evidence type="ECO:0008006" key="4">
    <source>
        <dbReference type="Google" id="ProtNLM"/>
    </source>
</evidence>
<reference evidence="2 3" key="1">
    <citation type="submission" date="2023-04" db="EMBL/GenBank/DDBJ databases">
        <title>Forest soil microbial communities from Buena Vista Peninsula, Colon Province, Panama.</title>
        <authorList>
            <person name="Bouskill N."/>
        </authorList>
    </citation>
    <scope>NUCLEOTIDE SEQUENCE [LARGE SCALE GENOMIC DNA]</scope>
    <source>
        <strain evidence="2 3">CFH S0262</strain>
    </source>
</reference>
<keyword evidence="3" id="KW-1185">Reference proteome</keyword>
<dbReference type="Proteomes" id="UP001160334">
    <property type="component" value="Unassembled WGS sequence"/>
</dbReference>
<evidence type="ECO:0000256" key="1">
    <source>
        <dbReference type="SAM" id="MobiDB-lite"/>
    </source>
</evidence>
<organism evidence="2 3">
    <name type="scientific">Prescottella agglutinans</name>
    <dbReference type="NCBI Taxonomy" id="1644129"/>
    <lineage>
        <taxon>Bacteria</taxon>
        <taxon>Bacillati</taxon>
        <taxon>Actinomycetota</taxon>
        <taxon>Actinomycetes</taxon>
        <taxon>Mycobacteriales</taxon>
        <taxon>Nocardiaceae</taxon>
        <taxon>Prescottella</taxon>
    </lineage>
</organism>
<dbReference type="Gene3D" id="1.20.120.330">
    <property type="entry name" value="Nucleotidyltransferases domain 2"/>
    <property type="match status" value="1"/>
</dbReference>
<accession>A0ABT6M9L4</accession>
<evidence type="ECO:0000313" key="3">
    <source>
        <dbReference type="Proteomes" id="UP001160334"/>
    </source>
</evidence>
<sequence>MSILPSAETHSDAAGRVTGTWGTLVIIDLRVLESHLAGTKVLEVMLKGHLWLESLLNKTLELTFTDPSAFDLDRAQFAQKVNLAQALGLIDSGEAASIRLVNKLRNRLAHELSGEPTLNELERLESSLVGVHKTAFEKMVREKFLPGLTPSAEPHVERLRFFFYIYVMSLAYKVHIQKFEREYAVQLQTYRLIKELEKQANLTPTPDEELRAQHGVPPHPTPLDAWGRGDLADSA</sequence>
<name>A0ABT6M9L4_9NOCA</name>
<dbReference type="InterPro" id="IPR038026">
    <property type="entry name" value="MtlR-like_sf"/>
</dbReference>